<protein>
    <recommendedName>
        <fullName evidence="7">AATF leucine zipper-containing domain-containing protein</fullName>
    </recommendedName>
</protein>
<proteinExistence type="inferred from homology"/>
<evidence type="ECO:0000259" key="4">
    <source>
        <dbReference type="Pfam" id="PF13339"/>
    </source>
</evidence>
<accession>A0A836IU49</accession>
<dbReference type="InterPro" id="IPR025160">
    <property type="entry name" value="AATF"/>
</dbReference>
<dbReference type="PANTHER" id="PTHR15565:SF0">
    <property type="entry name" value="PROTEIN AATF"/>
    <property type="match status" value="1"/>
</dbReference>
<dbReference type="InterPro" id="IPR012617">
    <property type="entry name" value="AATF_C"/>
</dbReference>
<keyword evidence="6" id="KW-1185">Reference proteome</keyword>
<evidence type="ECO:0000313" key="5">
    <source>
        <dbReference type="EMBL" id="KAG5506456.1"/>
    </source>
</evidence>
<dbReference type="OrthoDB" id="278618at2759"/>
<dbReference type="EMBL" id="JAFJZO010000020">
    <property type="protein sequence ID" value="KAG5506456.1"/>
    <property type="molecule type" value="Genomic_DNA"/>
</dbReference>
<comment type="similarity">
    <text evidence="1">Belongs to the AATF family.</text>
</comment>
<feature type="domain" description="Apoptosis-antagonizing transcription factor C-terminal" evidence="3">
    <location>
        <begin position="535"/>
        <end position="604"/>
    </location>
</feature>
<evidence type="ECO:0000256" key="2">
    <source>
        <dbReference type="SAM" id="MobiDB-lite"/>
    </source>
</evidence>
<dbReference type="Pfam" id="PF13339">
    <property type="entry name" value="AATF-Che1"/>
    <property type="match status" value="1"/>
</dbReference>
<feature type="compositionally biased region" description="Low complexity" evidence="2">
    <location>
        <begin position="396"/>
        <end position="408"/>
    </location>
</feature>
<feature type="region of interest" description="Disordered" evidence="2">
    <location>
        <begin position="172"/>
        <end position="206"/>
    </location>
</feature>
<dbReference type="PANTHER" id="PTHR15565">
    <property type="entry name" value="AATF PROTEIN APOPTOSIS ANTAGONIZING TRANSCRIPTION FACTOR"/>
    <property type="match status" value="1"/>
</dbReference>
<gene>
    <name evidence="5" type="ORF">JKF63_05959</name>
</gene>
<dbReference type="KEGG" id="phet:94291989"/>
<feature type="region of interest" description="Disordered" evidence="2">
    <location>
        <begin position="33"/>
        <end position="123"/>
    </location>
</feature>
<dbReference type="Pfam" id="PF08164">
    <property type="entry name" value="TRAUB"/>
    <property type="match status" value="1"/>
</dbReference>
<evidence type="ECO:0008006" key="7">
    <source>
        <dbReference type="Google" id="ProtNLM"/>
    </source>
</evidence>
<dbReference type="RefSeq" id="XP_067757618.1">
    <property type="nucleotide sequence ID" value="XM_067901912.1"/>
</dbReference>
<name>A0A836IU49_9TRYP</name>
<evidence type="ECO:0000256" key="1">
    <source>
        <dbReference type="ARBA" id="ARBA00008966"/>
    </source>
</evidence>
<comment type="caution">
    <text evidence="5">The sequence shown here is derived from an EMBL/GenBank/DDBJ whole genome shotgun (WGS) entry which is preliminary data.</text>
</comment>
<feature type="compositionally biased region" description="Acidic residues" evidence="2">
    <location>
        <begin position="60"/>
        <end position="75"/>
    </location>
</feature>
<dbReference type="Proteomes" id="UP000674318">
    <property type="component" value="Unassembled WGS sequence"/>
</dbReference>
<evidence type="ECO:0000313" key="6">
    <source>
        <dbReference type="Proteomes" id="UP000674318"/>
    </source>
</evidence>
<organism evidence="5 6">
    <name type="scientific">Porcisia hertigi</name>
    <dbReference type="NCBI Taxonomy" id="2761500"/>
    <lineage>
        <taxon>Eukaryota</taxon>
        <taxon>Discoba</taxon>
        <taxon>Euglenozoa</taxon>
        <taxon>Kinetoplastea</taxon>
        <taxon>Metakinetoplastina</taxon>
        <taxon>Trypanosomatida</taxon>
        <taxon>Trypanosomatidae</taxon>
        <taxon>Leishmaniinae</taxon>
        <taxon>Porcisia</taxon>
    </lineage>
</organism>
<sequence>MPRFNTSSGRQNIVSLKKKKKSLADTVNEQLTLSALGGGGGDAEGTYQNDDEHAVGGVAEDYEYDEADSDDLGGDDDAKLGGRGRSATYAALKPTSGPAKPVSSSSRLRHRGPLDASLSEGKYAATPVSVEAAMDDIFGALDMGNIEAEGEEFYDDEDGEKDAVSDGAEDMDAAGEEDGLRDDVGVRGGRSASSKKSAVSRKRRRAKDLTEEEYTAWLEKKHSALKKAGQFQRPLSFGGGGDDNVVLSSEEADILRQLSELRQTQMSLMPSVGTAAAVDAGGYGMSSAVAAASAVQCDAQQTRDAVQHFIMVYSQLLRLRVLMQPAVTKAISMPQYYAHSLFVDGDAQVDDAAAAASNADGAADVQQMREDVSRHYSELQGDVEQVLCTLYAAATGSGSASNGSAAHESSSKSKLKKAKKESAPTAPSYREVERYHARVLRHADACLQYWGSKLVQANSAKLKTIAQPLPQQIAGILSAKSRLRSKVQKNRSHIPIIAHPEHILAVTSPDFKAKRAMHIAEGDVDNEIYDDADFLRELVRRGGAVASQLMRKTDEIQKALLPSHEGARKGFHRMTKGKAVNYEPRQKLVAFMMPEPFDDAQRNDVVVKNLFQ</sequence>
<evidence type="ECO:0000259" key="3">
    <source>
        <dbReference type="Pfam" id="PF08164"/>
    </source>
</evidence>
<reference evidence="5 6" key="1">
    <citation type="submission" date="2021-02" db="EMBL/GenBank/DDBJ databases">
        <title>Porcisia hertigi Genome sequencing and assembly.</title>
        <authorList>
            <person name="Almutairi H."/>
            <person name="Gatherer D."/>
        </authorList>
    </citation>
    <scope>NUCLEOTIDE SEQUENCE [LARGE SCALE GENOMIC DNA]</scope>
    <source>
        <strain evidence="5 6">C119</strain>
    </source>
</reference>
<dbReference type="InterPro" id="IPR039223">
    <property type="entry name" value="AATF/Bfr2"/>
</dbReference>
<dbReference type="AlphaFoldDB" id="A0A836IU49"/>
<feature type="region of interest" description="Disordered" evidence="2">
    <location>
        <begin position="396"/>
        <end position="429"/>
    </location>
</feature>
<dbReference type="GeneID" id="94291989"/>
<dbReference type="GO" id="GO:0005730">
    <property type="term" value="C:nucleolus"/>
    <property type="evidence" value="ECO:0007669"/>
    <property type="project" value="TreeGrafter"/>
</dbReference>
<feature type="domain" description="AATF leucine zipper-containing" evidence="4">
    <location>
        <begin position="304"/>
        <end position="453"/>
    </location>
</feature>